<dbReference type="PANTHER" id="PTHR45973">
    <property type="entry name" value="PROTEIN PHOSPHATASE 1 REGULATORY SUBUNIT SDS22-RELATED"/>
    <property type="match status" value="1"/>
</dbReference>
<feature type="coiled-coil region" evidence="3">
    <location>
        <begin position="828"/>
        <end position="944"/>
    </location>
</feature>
<feature type="region of interest" description="Disordered" evidence="4">
    <location>
        <begin position="1322"/>
        <end position="1342"/>
    </location>
</feature>
<accession>A0A8U0QL96</accession>
<dbReference type="PROSITE" id="PS51450">
    <property type="entry name" value="LRR"/>
    <property type="match status" value="3"/>
</dbReference>
<feature type="compositionally biased region" description="Basic and acidic residues" evidence="4">
    <location>
        <begin position="2172"/>
        <end position="2186"/>
    </location>
</feature>
<feature type="coiled-coil region" evidence="3">
    <location>
        <begin position="1016"/>
        <end position="1093"/>
    </location>
</feature>
<keyword evidence="3" id="KW-0175">Coiled coil</keyword>
<name>A0A8U0QL96_SALNM</name>
<dbReference type="InterPro" id="IPR032675">
    <property type="entry name" value="LRR_dom_sf"/>
</dbReference>
<dbReference type="Pfam" id="PF14580">
    <property type="entry name" value="LRR_9"/>
    <property type="match status" value="1"/>
</dbReference>
<gene>
    <name evidence="6" type="primary">cntrl</name>
</gene>
<protein>
    <submittedName>
        <fullName evidence="6">Centriolin</fullName>
    </submittedName>
</protein>
<keyword evidence="2" id="KW-0677">Repeat</keyword>
<evidence type="ECO:0000313" key="6">
    <source>
        <dbReference type="RefSeq" id="XP_038845397.1"/>
    </source>
</evidence>
<feature type="coiled-coil region" evidence="3">
    <location>
        <begin position="1638"/>
        <end position="1756"/>
    </location>
</feature>
<evidence type="ECO:0000256" key="4">
    <source>
        <dbReference type="SAM" id="MobiDB-lite"/>
    </source>
</evidence>
<evidence type="ECO:0000313" key="5">
    <source>
        <dbReference type="Proteomes" id="UP000808372"/>
    </source>
</evidence>
<feature type="region of interest" description="Disordered" evidence="4">
    <location>
        <begin position="422"/>
        <end position="453"/>
    </location>
</feature>
<feature type="compositionally biased region" description="Basic and acidic residues" evidence="4">
    <location>
        <begin position="1333"/>
        <end position="1342"/>
    </location>
</feature>
<feature type="region of interest" description="Disordered" evidence="4">
    <location>
        <begin position="2135"/>
        <end position="2186"/>
    </location>
</feature>
<feature type="coiled-coil region" evidence="3">
    <location>
        <begin position="1785"/>
        <end position="1910"/>
    </location>
</feature>
<dbReference type="Gene3D" id="1.20.120.330">
    <property type="entry name" value="Nucleotidyltransferases domain 2"/>
    <property type="match status" value="1"/>
</dbReference>
<dbReference type="SMART" id="SM00365">
    <property type="entry name" value="LRR_SD22"/>
    <property type="match status" value="4"/>
</dbReference>
<keyword evidence="1" id="KW-0433">Leucine-rich repeat</keyword>
<dbReference type="PANTHER" id="PTHR45973:SF36">
    <property type="entry name" value="CENTRIOLIN"/>
    <property type="match status" value="1"/>
</dbReference>
<evidence type="ECO:0000256" key="3">
    <source>
        <dbReference type="SAM" id="Coils"/>
    </source>
</evidence>
<feature type="coiled-coil region" evidence="3">
    <location>
        <begin position="567"/>
        <end position="788"/>
    </location>
</feature>
<feature type="coiled-coil region" evidence="3">
    <location>
        <begin position="1344"/>
        <end position="1378"/>
    </location>
</feature>
<feature type="region of interest" description="Disordered" evidence="4">
    <location>
        <begin position="2034"/>
        <end position="2068"/>
    </location>
</feature>
<evidence type="ECO:0000256" key="2">
    <source>
        <dbReference type="ARBA" id="ARBA00022737"/>
    </source>
</evidence>
<dbReference type="InterPro" id="IPR003591">
    <property type="entry name" value="Leu-rich_rpt_typical-subtyp"/>
</dbReference>
<evidence type="ECO:0000256" key="1">
    <source>
        <dbReference type="ARBA" id="ARBA00022614"/>
    </source>
</evidence>
<dbReference type="RefSeq" id="XP_038845397.1">
    <property type="nucleotide sequence ID" value="XM_038989469.1"/>
</dbReference>
<feature type="compositionally biased region" description="Basic and acidic residues" evidence="4">
    <location>
        <begin position="1983"/>
        <end position="2007"/>
    </location>
</feature>
<reference evidence="6" key="1">
    <citation type="submission" date="2025-08" db="UniProtKB">
        <authorList>
            <consortium name="RefSeq"/>
        </authorList>
    </citation>
    <scope>IDENTIFICATION</scope>
    <source>
        <tissue evidence="6">White muscle</tissue>
    </source>
</reference>
<dbReference type="KEGG" id="snh:120044793"/>
<sequence length="2186" mass="250501">MKKGVTQRISPRRGAKVSLRIQSLGSPLLDPYSLTPYPTRLPLHRTTHSKMDSNHQLDITDANEDCLLAETVAIEGREGRVWSKHSDEEGIQGIRYITEDLISRLTKQDNLAFVRSLNLAVRKSGDKKFKFIENLEKCEHLQILNVSHNVIEKIEKLEKLHNLRELHLSNNIIHKIEGLEHMARLQLLNLSSNDIEHVPLWLAKKLRSLQTLNLQRNKISSLHELSRLKPLKNLTELTVAENPIANLPHYRLFLVFHLRSLETLDGQPISQEEREQAPQRFQMEEIERLEQDLECHAAEIGRLQSEQVAAVEELEQQEELIDQLQLKSLQQQHCQAQQEQELDTKTELLKQKTVELTRACQKQYELEQELAFQKIDAKFEPYPYYPDHELEAESLLEESPYIGKARHKRNTVASDGIQSHQMPTAGHIETDNPRQDVAKISSRDCSQEQTKAEERLQQLHREIKEAEQQVLRAGGELRQLQETLSQKQVSEAEKEQLRQKLHWRIQQVRQLRDEAEALEGQLEIQRGEMNRTQGELDNLQGLLDTLDPRDPHHAHVKAQVSSKSQLLDMMSRKHRELEGRLDDMLSRIAKETEEIKDLEQQLTDGQIAANEALKRDLEDIISGLQEYLSGVKEQARCAQADCHHLQREMEALQRYLNESQEQRRLLETIATATDTEKAQQQQELDALRRENAELRRAQGQISAYEAELESQLQERHTEAGQLKEELGRMCRLSQLEHAALQAALDKERQSKDNAQARLQLAAEREQQREELLEQLTALQEDKASLEECVGALQSSLEQARGTLLCPQEVQRHLEQMIRTITSGQPGHISRVRSEVSVVGRNLERLQREVLGVVSAAQTDRDQAQQGQARLSTELASLREQHKAACQAAAQATQTAKKLGEEEILQLREELQEARELQKLTGQRLQEAKDEQELLLAELKEQDKQMEVGECHTQQQLKSLDLELLELRSSFTMADKMSAQQLRAAKEQLCSLHTTVEQINQERAEDAEELEGSRVLAAEITQNLTKAEAEIQLLQKLLKKLLKYRMHLMDQNSLGGISDISIQQQELDRLKWALTRQEAQTKQLREQLALAREKNSGNLEELMGEVCALRENLVQQNQVLSSLRDPHRTRGHWYYVPSSTNAHSLGSQGTQDSGLGSQYPSSPDRGHHSSRRKGVSRDRGPQPEGECWVYSPPVHTSSHTSKGRGEARDSSGESDVADCSSSGMGTGDQFSHPPGSAIYTMLPDGSPLPPGSVIYAPPAASLAVSPGTVIYGSPPQGAHLVYGPSSLSGPWLGVSLPTGVLHCNIPGHKEMERELARLEQLVEEQPRGSQGPGEEERQAHVERDVLRYQDQRTQLRLELRELRRALSQLRRRREMLEGRGGSEVVEESLRHHGALLDEVGCLEKTLLRRRAELREADRLLLEAQSSLKDTRTKTKATLQQQTEARKRLADTEQELEELELRNRDSASLLVEAKQHLRDLQEDLQELRRRKEEQGDTLQRVEEVVAARDLVFQEVNKKVKRASERLEALRSQLQETQSKEVALLETCKQSESTLAQCRSELEQLNIQVLRGDVEALYVQKGELEAQLTERRASVAALKQQGGQEEEILQSVHLQINKHKAELKHVLEMLQMTGQELQAVKLQHDQRLDQLERSQESLQQVRVELQALQQEASRQKSEGELQRRLAEQDRMELKEEAQGVREQAEEAARERNRLEEQCRNLEARRTHADRCLEAAEDGARGAEAELNRLHAELGQLRQEQRQAHTHRQKMERNTAATQQQLYRESEIFSGRKEQVEEQKLQLEMLEEEVRVLVMVRDSVVREEQEARKQLEEDERRAERLEHRLMELHTDLAERQTQLQCARELQCEAKEREERQRQRLQELQAQSQVEESSLAQHTLRLEQVNTAVADMEDRNRRVVTRDHKQCAVLQEHVPLLGQELCEREAQLQEQAGELLTLQEELGACRVEVQCMQEERRSAESRMQAQKSCEHAHQEKLKETEQLRSQEEGGESRLREIKEAMRWLKTDVKAELNSGMVELPLAPDQDSSSSDTDDHKENYPLYSTPAVPRPACNPTDEQWRGEVLRERLRQQEDLLKAQLGRRMWSQEEFLNQRRQQTEGSLLGLSRRVDKLGQLLGNCTSDSLSLSSSEPPLKQGCVSKKPDAPEKWRLQESAQAEVSHKPVRLDPTLLEK</sequence>
<dbReference type="CTD" id="11064"/>
<feature type="coiled-coil region" evidence="3">
    <location>
        <begin position="279"/>
        <end position="327"/>
    </location>
</feature>
<feature type="region of interest" description="Disordered" evidence="4">
    <location>
        <begin position="1977"/>
        <end position="2007"/>
    </location>
</feature>
<feature type="region of interest" description="Disordered" evidence="4">
    <location>
        <begin position="1133"/>
        <end position="1242"/>
    </location>
</feature>
<feature type="compositionally biased region" description="Basic and acidic residues" evidence="4">
    <location>
        <begin position="2154"/>
        <end position="2164"/>
    </location>
</feature>
<dbReference type="Gene3D" id="3.80.10.10">
    <property type="entry name" value="Ribonuclease Inhibitor"/>
    <property type="match status" value="2"/>
</dbReference>
<feature type="compositionally biased region" description="Basic and acidic residues" evidence="4">
    <location>
        <begin position="428"/>
        <end position="453"/>
    </location>
</feature>
<dbReference type="SMART" id="SM00369">
    <property type="entry name" value="LRR_TYP"/>
    <property type="match status" value="4"/>
</dbReference>
<feature type="coiled-coil region" evidence="3">
    <location>
        <begin position="1437"/>
        <end position="1598"/>
    </location>
</feature>
<organism evidence="5 6">
    <name type="scientific">Salvelinus namaycush</name>
    <name type="common">Lake trout</name>
    <name type="synonym">Salmo namaycush</name>
    <dbReference type="NCBI Taxonomy" id="8040"/>
    <lineage>
        <taxon>Eukaryota</taxon>
        <taxon>Metazoa</taxon>
        <taxon>Chordata</taxon>
        <taxon>Craniata</taxon>
        <taxon>Vertebrata</taxon>
        <taxon>Euteleostomi</taxon>
        <taxon>Actinopterygii</taxon>
        <taxon>Neopterygii</taxon>
        <taxon>Teleostei</taxon>
        <taxon>Protacanthopterygii</taxon>
        <taxon>Salmoniformes</taxon>
        <taxon>Salmonidae</taxon>
        <taxon>Salmoninae</taxon>
        <taxon>Salvelinus</taxon>
    </lineage>
</organism>
<dbReference type="SUPFAM" id="SSF52075">
    <property type="entry name" value="Outer arm dynein light chain 1"/>
    <property type="match status" value="1"/>
</dbReference>
<keyword evidence="5" id="KW-1185">Reference proteome</keyword>
<dbReference type="GeneID" id="120044793"/>
<dbReference type="InterPro" id="IPR001611">
    <property type="entry name" value="Leu-rich_rpt"/>
</dbReference>
<dbReference type="InterPro" id="IPR050576">
    <property type="entry name" value="Cilia_flagella_integrity"/>
</dbReference>
<proteinExistence type="predicted"/>
<dbReference type="Proteomes" id="UP000808372">
    <property type="component" value="Chromosome 1"/>
</dbReference>
<feature type="compositionally biased region" description="Polar residues" evidence="4">
    <location>
        <begin position="1136"/>
        <end position="1160"/>
    </location>
</feature>